<keyword evidence="2" id="KW-0489">Methyltransferase</keyword>
<dbReference type="InterPro" id="IPR001763">
    <property type="entry name" value="Rhodanese-like_dom"/>
</dbReference>
<dbReference type="Pfam" id="PF05050">
    <property type="entry name" value="Methyltransf_21"/>
    <property type="match status" value="1"/>
</dbReference>
<dbReference type="Gene3D" id="3.40.50.150">
    <property type="entry name" value="Vaccinia Virus protein VP39"/>
    <property type="match status" value="1"/>
</dbReference>
<reference evidence="2 3" key="1">
    <citation type="submission" date="2019-01" db="EMBL/GenBank/DDBJ databases">
        <authorList>
            <person name="Chen W.-M."/>
        </authorList>
    </citation>
    <scope>NUCLEOTIDE SEQUENCE [LARGE SCALE GENOMIC DNA]</scope>
    <source>
        <strain evidence="2 3">CCP-6</strain>
    </source>
</reference>
<evidence type="ECO:0000313" key="2">
    <source>
        <dbReference type="EMBL" id="RVT97483.1"/>
    </source>
</evidence>
<comment type="caution">
    <text evidence="2">The sequence shown here is derived from an EMBL/GenBank/DDBJ whole genome shotgun (WGS) entry which is preliminary data.</text>
</comment>
<name>A0A437MIQ1_9PROT</name>
<feature type="domain" description="Rhodanese" evidence="1">
    <location>
        <begin position="108"/>
        <end position="141"/>
    </location>
</feature>
<dbReference type="Proteomes" id="UP000282957">
    <property type="component" value="Unassembled WGS sequence"/>
</dbReference>
<organism evidence="2 3">
    <name type="scientific">Rhodovarius crocodyli</name>
    <dbReference type="NCBI Taxonomy" id="1979269"/>
    <lineage>
        <taxon>Bacteria</taxon>
        <taxon>Pseudomonadati</taxon>
        <taxon>Pseudomonadota</taxon>
        <taxon>Alphaproteobacteria</taxon>
        <taxon>Acetobacterales</taxon>
        <taxon>Roseomonadaceae</taxon>
        <taxon>Rhodovarius</taxon>
    </lineage>
</organism>
<dbReference type="PROSITE" id="PS50206">
    <property type="entry name" value="RHODANESE_3"/>
    <property type="match status" value="1"/>
</dbReference>
<gene>
    <name evidence="2" type="ORF">EOD42_06555</name>
</gene>
<dbReference type="AlphaFoldDB" id="A0A437MIQ1"/>
<proteinExistence type="predicted"/>
<evidence type="ECO:0000313" key="3">
    <source>
        <dbReference type="Proteomes" id="UP000282957"/>
    </source>
</evidence>
<sequence>MTTSRELLVEALDAARIAQFSADVVAELNEAAANGRLLIVGSAALPRKIATAVRAAGGQVAALMEFDARFWGQDVHGLPVLPPEEALERAGEDPIALVGIWSPDHIHARTAEWLAAKGITRVYPVQAAFWAWGDKIGPHYQFGTPALYAEAAPRILAVHDALADGESKRQYAGAIAWRVLLDPTLIPEPRPERIYFDPDLLRLPDDAVIADVGAYAGDTLSTFLTWQGARFGAYHAFEPDPLSFARLLQLREKLRPDIAARISPRAAAIGAAPGNLFLTPTGTPGTVTEASAGTGMLEVPCVTLDAELAGGRVDYIKIDAEGAEAEVLAGAEAGIAAHRPSLGLSVYHAPSDIFTLPEWAMERLPGHSFHLRAHDHDGIDLVFYAVSPDHKP</sequence>
<dbReference type="GO" id="GO:0008168">
    <property type="term" value="F:methyltransferase activity"/>
    <property type="evidence" value="ECO:0007669"/>
    <property type="project" value="UniProtKB-KW"/>
</dbReference>
<accession>A0A437MIQ1</accession>
<dbReference type="GO" id="GO:0032259">
    <property type="term" value="P:methylation"/>
    <property type="evidence" value="ECO:0007669"/>
    <property type="project" value="UniProtKB-KW"/>
</dbReference>
<dbReference type="InterPro" id="IPR029063">
    <property type="entry name" value="SAM-dependent_MTases_sf"/>
</dbReference>
<keyword evidence="2" id="KW-0808">Transferase</keyword>
<dbReference type="RefSeq" id="WP_127786711.1">
    <property type="nucleotide sequence ID" value="NZ_SACL01000002.1"/>
</dbReference>
<dbReference type="EMBL" id="SACL01000002">
    <property type="protein sequence ID" value="RVT97483.1"/>
    <property type="molecule type" value="Genomic_DNA"/>
</dbReference>
<evidence type="ECO:0000259" key="1">
    <source>
        <dbReference type="PROSITE" id="PS50206"/>
    </source>
</evidence>
<keyword evidence="3" id="KW-1185">Reference proteome</keyword>
<dbReference type="SUPFAM" id="SSF53335">
    <property type="entry name" value="S-adenosyl-L-methionine-dependent methyltransferases"/>
    <property type="match status" value="1"/>
</dbReference>
<dbReference type="PANTHER" id="PTHR34203:SF15">
    <property type="entry name" value="SLL1173 PROTEIN"/>
    <property type="match status" value="1"/>
</dbReference>
<dbReference type="OrthoDB" id="9814604at2"/>
<dbReference type="NCBIfam" id="TIGR01444">
    <property type="entry name" value="fkbM_fam"/>
    <property type="match status" value="1"/>
</dbReference>
<protein>
    <submittedName>
        <fullName evidence="2">FkbM family methyltransferase</fullName>
    </submittedName>
</protein>
<dbReference type="InterPro" id="IPR052514">
    <property type="entry name" value="SAM-dependent_MTase"/>
</dbReference>
<dbReference type="InterPro" id="IPR006342">
    <property type="entry name" value="FkbM_mtfrase"/>
</dbReference>
<dbReference type="PANTHER" id="PTHR34203">
    <property type="entry name" value="METHYLTRANSFERASE, FKBM FAMILY PROTEIN"/>
    <property type="match status" value="1"/>
</dbReference>